<organism evidence="1 2">
    <name type="scientific">Nibrella saemangeumensis</name>
    <dbReference type="NCBI Taxonomy" id="1084526"/>
    <lineage>
        <taxon>Bacteria</taxon>
        <taxon>Pseudomonadati</taxon>
        <taxon>Bacteroidota</taxon>
        <taxon>Cytophagia</taxon>
        <taxon>Cytophagales</taxon>
        <taxon>Spirosomataceae</taxon>
        <taxon>Nibrella</taxon>
    </lineage>
</organism>
<dbReference type="InterPro" id="IPR013783">
    <property type="entry name" value="Ig-like_fold"/>
</dbReference>
<evidence type="ECO:0000313" key="2">
    <source>
        <dbReference type="Proteomes" id="UP001501175"/>
    </source>
</evidence>
<evidence type="ECO:0008006" key="3">
    <source>
        <dbReference type="Google" id="ProtNLM"/>
    </source>
</evidence>
<sequence length="366" mass="40879">MEINRPIDNTARGYATRIFDFTPEPTSLYVQFDFHLVSHNPSIGSGNAIKFYVGSDFSNGVQNPTNGETYARFGINFSPTTPGNFSMNPYPSGGGTVSPLVFSGIHRITFIVNKNSSSLYYRTPLDQLEQQPINTYDLWVGNTKVFDNQAIITSSQRLTDFRIVFDNGVGTVRFDNFLIRDIAGVLPVKLLTFQAKQQGEQVNLSWTTAWEKDASHFVVERSHENLSSFVPIGEVKAKGNTDQRNTYLFVDQRPLAGISYYRLKQVDVDQKTEQSKAVSVTMDYSSPSLDILGNPIQGNVVRFMVRHISEARYRLLSPIGNDIPFQILPQGDGTIQLTPLFSLPAGVYTLQVIGEDAQLSQKLLVQ</sequence>
<proteinExistence type="predicted"/>
<evidence type="ECO:0000313" key="1">
    <source>
        <dbReference type="EMBL" id="GAA4458450.1"/>
    </source>
</evidence>
<keyword evidence="2" id="KW-1185">Reference proteome</keyword>
<protein>
    <recommendedName>
        <fullName evidence="3">Por secretion system C-terminal sorting domain-containing protein</fullName>
    </recommendedName>
</protein>
<dbReference type="Proteomes" id="UP001501175">
    <property type="component" value="Unassembled WGS sequence"/>
</dbReference>
<dbReference type="EMBL" id="BAABHD010000030">
    <property type="protein sequence ID" value="GAA4458450.1"/>
    <property type="molecule type" value="Genomic_DNA"/>
</dbReference>
<comment type="caution">
    <text evidence="1">The sequence shown here is derived from an EMBL/GenBank/DDBJ whole genome shotgun (WGS) entry which is preliminary data.</text>
</comment>
<dbReference type="Gene3D" id="2.60.40.10">
    <property type="entry name" value="Immunoglobulins"/>
    <property type="match status" value="1"/>
</dbReference>
<gene>
    <name evidence="1" type="ORF">GCM10023189_30730</name>
</gene>
<name>A0ABP8N370_9BACT</name>
<accession>A0ABP8N370</accession>
<reference evidence="2" key="1">
    <citation type="journal article" date="2019" name="Int. J. Syst. Evol. Microbiol.">
        <title>The Global Catalogue of Microorganisms (GCM) 10K type strain sequencing project: providing services to taxonomists for standard genome sequencing and annotation.</title>
        <authorList>
            <consortium name="The Broad Institute Genomics Platform"/>
            <consortium name="The Broad Institute Genome Sequencing Center for Infectious Disease"/>
            <person name="Wu L."/>
            <person name="Ma J."/>
        </authorList>
    </citation>
    <scope>NUCLEOTIDE SEQUENCE [LARGE SCALE GENOMIC DNA]</scope>
    <source>
        <strain evidence="2">JCM 17927</strain>
    </source>
</reference>